<evidence type="ECO:0000313" key="10">
    <source>
        <dbReference type="Proteomes" id="UP000663722"/>
    </source>
</evidence>
<evidence type="ECO:0000256" key="6">
    <source>
        <dbReference type="ARBA" id="ARBA00023136"/>
    </source>
</evidence>
<feature type="transmembrane region" description="Helical" evidence="8">
    <location>
        <begin position="29"/>
        <end position="47"/>
    </location>
</feature>
<reference evidence="9" key="1">
    <citation type="journal article" date="2021" name="Microb. Physiol.">
        <title>Proteogenomic Insights into the Physiology of Marine, Sulfate-Reducing, Filamentous Desulfonema limicola and Desulfonema magnum.</title>
        <authorList>
            <person name="Schnaars V."/>
            <person name="Wohlbrand L."/>
            <person name="Scheve S."/>
            <person name="Hinrichs C."/>
            <person name="Reinhardt R."/>
            <person name="Rabus R."/>
        </authorList>
    </citation>
    <scope>NUCLEOTIDE SEQUENCE</scope>
    <source>
        <strain evidence="9">4be13</strain>
    </source>
</reference>
<evidence type="ECO:0000256" key="8">
    <source>
        <dbReference type="SAM" id="Phobius"/>
    </source>
</evidence>
<dbReference type="InterPro" id="IPR002758">
    <property type="entry name" value="Cation_antiport_E"/>
</dbReference>
<sequence length="189" mass="21894">MAVTEQENYHQGQPHSSDMKLASPRQKRFSASFFITFFIMFGLWLVLSGRPDLFHISLGIISCFIVSFFSADLLLPSPQLKKMPGLWFRFIRYIPWLLYQVFIANIHVMYLVFHPRMMDVIDPRIMKFKSRLTSDMSLVTLANSITLTPGTITVYISIYGDVTFHVIDIESGKTLPWIMEARIAEVFDE</sequence>
<feature type="transmembrane region" description="Helical" evidence="8">
    <location>
        <begin position="96"/>
        <end position="113"/>
    </location>
</feature>
<dbReference type="PANTHER" id="PTHR34584">
    <property type="entry name" value="NA(+)/H(+) ANTIPORTER SUBUNIT E1"/>
    <property type="match status" value="1"/>
</dbReference>
<dbReference type="Proteomes" id="UP000663722">
    <property type="component" value="Chromosome"/>
</dbReference>
<evidence type="ECO:0000256" key="1">
    <source>
        <dbReference type="ARBA" id="ARBA00004651"/>
    </source>
</evidence>
<evidence type="ECO:0000313" key="9">
    <source>
        <dbReference type="EMBL" id="QTA86248.1"/>
    </source>
</evidence>
<keyword evidence="4 8" id="KW-0812">Transmembrane</keyword>
<feature type="compositionally biased region" description="Polar residues" evidence="7">
    <location>
        <begin position="1"/>
        <end position="16"/>
    </location>
</feature>
<dbReference type="GO" id="GO:0008324">
    <property type="term" value="F:monoatomic cation transmembrane transporter activity"/>
    <property type="evidence" value="ECO:0007669"/>
    <property type="project" value="InterPro"/>
</dbReference>
<comment type="subcellular location">
    <subcellularLocation>
        <location evidence="1">Cell membrane</location>
        <topology evidence="1">Multi-pass membrane protein</topology>
    </subcellularLocation>
</comment>
<gene>
    <name evidence="9" type="ORF">dnm_022690</name>
</gene>
<organism evidence="9 10">
    <name type="scientific">Desulfonema magnum</name>
    <dbReference type="NCBI Taxonomy" id="45655"/>
    <lineage>
        <taxon>Bacteria</taxon>
        <taxon>Pseudomonadati</taxon>
        <taxon>Thermodesulfobacteriota</taxon>
        <taxon>Desulfobacteria</taxon>
        <taxon>Desulfobacterales</taxon>
        <taxon>Desulfococcaceae</taxon>
        <taxon>Desulfonema</taxon>
    </lineage>
</organism>
<keyword evidence="5 8" id="KW-1133">Transmembrane helix</keyword>
<name>A0A975GMW4_9BACT</name>
<dbReference type="KEGG" id="dmm:dnm_022690"/>
<evidence type="ECO:0000256" key="3">
    <source>
        <dbReference type="ARBA" id="ARBA00022475"/>
    </source>
</evidence>
<dbReference type="Pfam" id="PF01899">
    <property type="entry name" value="MNHE"/>
    <property type="match status" value="1"/>
</dbReference>
<dbReference type="EMBL" id="CP061800">
    <property type="protein sequence ID" value="QTA86248.1"/>
    <property type="molecule type" value="Genomic_DNA"/>
</dbReference>
<feature type="region of interest" description="Disordered" evidence="7">
    <location>
        <begin position="1"/>
        <end position="21"/>
    </location>
</feature>
<proteinExistence type="inferred from homology"/>
<evidence type="ECO:0000256" key="7">
    <source>
        <dbReference type="SAM" id="MobiDB-lite"/>
    </source>
</evidence>
<feature type="transmembrane region" description="Helical" evidence="8">
    <location>
        <begin position="53"/>
        <end position="75"/>
    </location>
</feature>
<accession>A0A975GMW4</accession>
<dbReference type="PANTHER" id="PTHR34584:SF1">
    <property type="entry name" value="NA(+)_H(+) ANTIPORTER SUBUNIT E1"/>
    <property type="match status" value="1"/>
</dbReference>
<dbReference type="RefSeq" id="WP_246556235.1">
    <property type="nucleotide sequence ID" value="NZ_CP061800.1"/>
</dbReference>
<keyword evidence="6 8" id="KW-0472">Membrane</keyword>
<dbReference type="GO" id="GO:0005886">
    <property type="term" value="C:plasma membrane"/>
    <property type="evidence" value="ECO:0007669"/>
    <property type="project" value="UniProtKB-SubCell"/>
</dbReference>
<dbReference type="AlphaFoldDB" id="A0A975GMW4"/>
<keyword evidence="10" id="KW-1185">Reference proteome</keyword>
<evidence type="ECO:0000256" key="4">
    <source>
        <dbReference type="ARBA" id="ARBA00022692"/>
    </source>
</evidence>
<protein>
    <submittedName>
        <fullName evidence="9">Na+/H+ ion antiporter subunit E domain-containing protein</fullName>
    </submittedName>
</protein>
<evidence type="ECO:0000256" key="5">
    <source>
        <dbReference type="ARBA" id="ARBA00022989"/>
    </source>
</evidence>
<evidence type="ECO:0000256" key="2">
    <source>
        <dbReference type="ARBA" id="ARBA00006228"/>
    </source>
</evidence>
<keyword evidence="3" id="KW-1003">Cell membrane</keyword>
<comment type="similarity">
    <text evidence="2">Belongs to the CPA3 antiporters (TC 2.A.63) subunit E family.</text>
</comment>